<keyword evidence="1" id="KW-0732">Signal</keyword>
<comment type="caution">
    <text evidence="2">The sequence shown here is derived from an EMBL/GenBank/DDBJ whole genome shotgun (WGS) entry which is preliminary data.</text>
</comment>
<accession>A0A9W7GPY5</accession>
<reference evidence="3" key="1">
    <citation type="journal article" date="2023" name="Commun. Biol.">
        <title>Genome analysis of Parmales, the sister group of diatoms, reveals the evolutionary specialization of diatoms from phago-mixotrophs to photoautotrophs.</title>
        <authorList>
            <person name="Ban H."/>
            <person name="Sato S."/>
            <person name="Yoshikawa S."/>
            <person name="Yamada K."/>
            <person name="Nakamura Y."/>
            <person name="Ichinomiya M."/>
            <person name="Sato N."/>
            <person name="Blanc-Mathieu R."/>
            <person name="Endo H."/>
            <person name="Kuwata A."/>
            <person name="Ogata H."/>
        </authorList>
    </citation>
    <scope>NUCLEOTIDE SEQUENCE [LARGE SCALE GENOMIC DNA]</scope>
</reference>
<feature type="signal peptide" evidence="1">
    <location>
        <begin position="1"/>
        <end position="17"/>
    </location>
</feature>
<keyword evidence="3" id="KW-1185">Reference proteome</keyword>
<proteinExistence type="predicted"/>
<organism evidence="2 3">
    <name type="scientific">Triparma columacea</name>
    <dbReference type="NCBI Taxonomy" id="722753"/>
    <lineage>
        <taxon>Eukaryota</taxon>
        <taxon>Sar</taxon>
        <taxon>Stramenopiles</taxon>
        <taxon>Ochrophyta</taxon>
        <taxon>Bolidophyceae</taxon>
        <taxon>Parmales</taxon>
        <taxon>Triparmaceae</taxon>
        <taxon>Triparma</taxon>
    </lineage>
</organism>
<feature type="chain" id="PRO_5040761347" evidence="1">
    <location>
        <begin position="18"/>
        <end position="403"/>
    </location>
</feature>
<dbReference type="OrthoDB" id="10364744at2759"/>
<evidence type="ECO:0000313" key="2">
    <source>
        <dbReference type="EMBL" id="GMI48919.1"/>
    </source>
</evidence>
<dbReference type="EMBL" id="BRYA01000443">
    <property type="protein sequence ID" value="GMI48919.1"/>
    <property type="molecule type" value="Genomic_DNA"/>
</dbReference>
<name>A0A9W7GPY5_9STRA</name>
<protein>
    <submittedName>
        <fullName evidence="2">Uncharacterized protein</fullName>
    </submittedName>
</protein>
<dbReference type="Proteomes" id="UP001165065">
    <property type="component" value="Unassembled WGS sequence"/>
</dbReference>
<dbReference type="AlphaFoldDB" id="A0A9W7GPY5"/>
<gene>
    <name evidence="2" type="ORF">TrCOL_g1810</name>
</gene>
<sequence length="403" mass="44099">MMFSIVALTIALAVAEGHKLTKSLLDKSTVIKGQRSLESDEDGDANGLDYSVLIGSSVKLGGCSTQTGWVEGSWTVQRQVFSLICSESDCLENSCDANSYAQVVTELGDFVTAYAEYETEYTASLCQNELYEYEVEAAAAEEAGTDMGEFTWSDSCNTKDYNPNYVSDEYSADEEEFELSDYSECQQVEWTYVSGYNSDGEAQEVDLYMGVGCNKNKISIELWTDSYCSVLAESVTGMSSSTLWKYLQRQGNEEEDNGEEEEEEDLKVFNYFSTDVIDDSCVSCTVADNLAEANEEDAEDNYEAESKEVMEVCQNIYTASLLCESAGSSSAAYLNGVTSGCGYISQMVQLTFSDTGEAQTYTTQNGSAIKTSAWLFSGTAIGLAFYVSMLKKKVDSSTINLGN</sequence>
<evidence type="ECO:0000313" key="3">
    <source>
        <dbReference type="Proteomes" id="UP001165065"/>
    </source>
</evidence>
<evidence type="ECO:0000256" key="1">
    <source>
        <dbReference type="SAM" id="SignalP"/>
    </source>
</evidence>